<dbReference type="FunCoup" id="G0VK08">
    <property type="interactions" value="143"/>
</dbReference>
<name>G0VK08_NAUCA</name>
<dbReference type="KEGG" id="ncs:NCAS_0I01740"/>
<dbReference type="EMBL" id="HE576760">
    <property type="protein sequence ID" value="CCC71842.1"/>
    <property type="molecule type" value="Genomic_DNA"/>
</dbReference>
<dbReference type="HOGENOM" id="CLU_495307_0_0_1"/>
<proteinExistence type="predicted"/>
<dbReference type="STRING" id="1064592.G0VK08"/>
<dbReference type="GeneID" id="96905529"/>
<sequence length="550" mass="64103">MRTLQDSYVSEKSLSYRSRSNSKRMKLKRLLRPQKYGKNIKDMDTETERNMLTSTLRISKCPSYRKLGSIRQNITEHLFNMSKKEDNYSVDRKMSGEKEELPTYDSYRIRSPHLQLLFDDSIRSELPLNEDYSKASIRKMGPFQTRNYIDSKDISISYNPLRTSSISSNISKYSNNETNVHTDSTYDYSFNVKENPKESSQKGNKELHTAILLEQLDGEDQDHECSMNSSLSIERTPYSYLTNNHKQFEYAHAGHNTFKQNSIPDESVTCENIVPHDSFDGEEVDLSFNNQFISAADSSSYSEESSSEDNTIYTVPTFRKNTEECQPSIAGIIQNYGKGALTERTLLKLLKHHDRPETGAPSITFRDKRFYENLDLDMENMDNTENKSNFNEIRQSVIDDIGENTQQSVRFKDKSEVLYFKTGSTRIKRNLTHHCKENKGYLSIDDMDEKMISTRSILKARENQRQHIESYNAALCDTVSMKEFMKILNYYDNERAFKEDEYSLARGEQLKHYEYFARQISGNDNSCRMESERSLGRADRERSQKFNFAH</sequence>
<evidence type="ECO:0000313" key="3">
    <source>
        <dbReference type="Proteomes" id="UP000001640"/>
    </source>
</evidence>
<dbReference type="RefSeq" id="XP_003678184.1">
    <property type="nucleotide sequence ID" value="XM_003678136.1"/>
</dbReference>
<dbReference type="OMA" id="NMDEDSI"/>
<feature type="compositionally biased region" description="Polar residues" evidence="1">
    <location>
        <begin position="1"/>
        <end position="19"/>
    </location>
</feature>
<reference key="2">
    <citation type="submission" date="2011-08" db="EMBL/GenBank/DDBJ databases">
        <title>Genome sequence of Naumovozyma castellii.</title>
        <authorList>
            <person name="Gordon J.L."/>
            <person name="Armisen D."/>
            <person name="Proux-Wera E."/>
            <person name="OhEigeartaigh S.S."/>
            <person name="Byrne K.P."/>
            <person name="Wolfe K.H."/>
        </authorList>
    </citation>
    <scope>NUCLEOTIDE SEQUENCE</scope>
    <source>
        <strain>Type strain:CBS 4309</strain>
    </source>
</reference>
<dbReference type="InParanoid" id="G0VK08"/>
<protein>
    <submittedName>
        <fullName evidence="2">Uncharacterized protein</fullName>
    </submittedName>
</protein>
<gene>
    <name evidence="2" type="primary">NCAS0I01740</name>
    <name evidence="2" type="ordered locus">NCAS_0I01740</name>
</gene>
<accession>G0VK08</accession>
<keyword evidence="3" id="KW-1185">Reference proteome</keyword>
<organism evidence="2 3">
    <name type="scientific">Naumovozyma castellii</name>
    <name type="common">Yeast</name>
    <name type="synonym">Saccharomyces castellii</name>
    <dbReference type="NCBI Taxonomy" id="27288"/>
    <lineage>
        <taxon>Eukaryota</taxon>
        <taxon>Fungi</taxon>
        <taxon>Dikarya</taxon>
        <taxon>Ascomycota</taxon>
        <taxon>Saccharomycotina</taxon>
        <taxon>Saccharomycetes</taxon>
        <taxon>Saccharomycetales</taxon>
        <taxon>Saccharomycetaceae</taxon>
        <taxon>Naumovozyma</taxon>
    </lineage>
</organism>
<dbReference type="Proteomes" id="UP000001640">
    <property type="component" value="Chromosome 9"/>
</dbReference>
<dbReference type="AlphaFoldDB" id="G0VK08"/>
<feature type="region of interest" description="Disordered" evidence="1">
    <location>
        <begin position="1"/>
        <end position="23"/>
    </location>
</feature>
<reference evidence="2 3" key="1">
    <citation type="journal article" date="2011" name="Proc. Natl. Acad. Sci. U.S.A.">
        <title>Evolutionary erosion of yeast sex chromosomes by mating-type switching accidents.</title>
        <authorList>
            <person name="Gordon J.L."/>
            <person name="Armisen D."/>
            <person name="Proux-Wera E."/>
            <person name="Oheigeartaigh S.S."/>
            <person name="Byrne K.P."/>
            <person name="Wolfe K.H."/>
        </authorList>
    </citation>
    <scope>NUCLEOTIDE SEQUENCE [LARGE SCALE GENOMIC DNA]</scope>
    <source>
        <strain evidence="3">ATCC 76901 / BCRC 22586 / CBS 4309 / NBRC 1992 / NRRL Y-12630</strain>
    </source>
</reference>
<evidence type="ECO:0000313" key="2">
    <source>
        <dbReference type="EMBL" id="CCC71842.1"/>
    </source>
</evidence>
<evidence type="ECO:0000256" key="1">
    <source>
        <dbReference type="SAM" id="MobiDB-lite"/>
    </source>
</evidence>